<reference evidence="5" key="1">
    <citation type="submission" date="2020-05" db="EMBL/GenBank/DDBJ databases">
        <title>Phylogenomic resolution of chytrid fungi.</title>
        <authorList>
            <person name="Stajich J.E."/>
            <person name="Amses K."/>
            <person name="Simmons R."/>
            <person name="Seto K."/>
            <person name="Myers J."/>
            <person name="Bonds A."/>
            <person name="Quandt C.A."/>
            <person name="Barry K."/>
            <person name="Liu P."/>
            <person name="Grigoriev I."/>
            <person name="Longcore J.E."/>
            <person name="James T.Y."/>
        </authorList>
    </citation>
    <scope>NUCLEOTIDE SEQUENCE</scope>
    <source>
        <strain evidence="5">JEL0379</strain>
    </source>
</reference>
<dbReference type="EMBL" id="JADGJQ010000014">
    <property type="protein sequence ID" value="KAJ3180930.1"/>
    <property type="molecule type" value="Genomic_DNA"/>
</dbReference>
<evidence type="ECO:0000256" key="3">
    <source>
        <dbReference type="SAM" id="MobiDB-lite"/>
    </source>
</evidence>
<organism evidence="5 6">
    <name type="scientific">Geranomyces variabilis</name>
    <dbReference type="NCBI Taxonomy" id="109894"/>
    <lineage>
        <taxon>Eukaryota</taxon>
        <taxon>Fungi</taxon>
        <taxon>Fungi incertae sedis</taxon>
        <taxon>Chytridiomycota</taxon>
        <taxon>Chytridiomycota incertae sedis</taxon>
        <taxon>Chytridiomycetes</taxon>
        <taxon>Spizellomycetales</taxon>
        <taxon>Powellomycetaceae</taxon>
        <taxon>Geranomyces</taxon>
    </lineage>
</organism>
<feature type="region of interest" description="Disordered" evidence="3">
    <location>
        <begin position="1"/>
        <end position="32"/>
    </location>
</feature>
<dbReference type="InterPro" id="IPR045048">
    <property type="entry name" value="FBXO31/39"/>
</dbReference>
<dbReference type="PANTHER" id="PTHR10706:SF130">
    <property type="entry name" value="F-BOX ONLY PROTEIN 31"/>
    <property type="match status" value="1"/>
</dbReference>
<keyword evidence="2" id="KW-0833">Ubl conjugation pathway</keyword>
<dbReference type="Pfam" id="PF12014">
    <property type="entry name" value="Cyclin_D1_bind"/>
    <property type="match status" value="1"/>
</dbReference>
<dbReference type="InterPro" id="IPR001810">
    <property type="entry name" value="F-box_dom"/>
</dbReference>
<comment type="caution">
    <text evidence="5">The sequence shown here is derived from an EMBL/GenBank/DDBJ whole genome shotgun (WGS) entry which is preliminary data.</text>
</comment>
<feature type="domain" description="F-box" evidence="4">
    <location>
        <begin position="31"/>
        <end position="77"/>
    </location>
</feature>
<name>A0AAD5TS97_9FUNG</name>
<dbReference type="Pfam" id="PF12937">
    <property type="entry name" value="F-box-like"/>
    <property type="match status" value="1"/>
</dbReference>
<feature type="compositionally biased region" description="Pro residues" evidence="3">
    <location>
        <begin position="19"/>
        <end position="32"/>
    </location>
</feature>
<dbReference type="PROSITE" id="PS50181">
    <property type="entry name" value="FBOX"/>
    <property type="match status" value="1"/>
</dbReference>
<gene>
    <name evidence="5" type="ORF">HDU87_001578</name>
</gene>
<dbReference type="PANTHER" id="PTHR10706">
    <property type="entry name" value="F-BOX FAMILY PROTEIN"/>
    <property type="match status" value="1"/>
</dbReference>
<evidence type="ECO:0000313" key="6">
    <source>
        <dbReference type="Proteomes" id="UP001212152"/>
    </source>
</evidence>
<comment type="pathway">
    <text evidence="1">Protein modification; protein ubiquitination.</text>
</comment>
<evidence type="ECO:0000256" key="1">
    <source>
        <dbReference type="ARBA" id="ARBA00004906"/>
    </source>
</evidence>
<evidence type="ECO:0000313" key="5">
    <source>
        <dbReference type="EMBL" id="KAJ3180930.1"/>
    </source>
</evidence>
<dbReference type="AlphaFoldDB" id="A0AAD5TS97"/>
<sequence>MHTPRDGYSRTAAAFSRPQTPPPPPRPPPPRPTLISLPQECLTHICSLLTATHLACLSACSTRLRCVSNDDLLWLRLCLIDYGVDARHCLPAFPYSSVRSFYVGVLVKWGWTLGPWQANYPFFTGQLLAVRIDPDLRRIVGEKITATSAGGNPDADDDDNGDAANPLDPPSVVPFGTIPGVTMDTLSVQLERKPVFEVRFERRELVCASMRDLWSQNMGACTRPRDDDEVEDMDMDMDSEPVFSGNQSAAAASSATTAMVARTEGPTVSAYDQEDIMSYSTCCGAKLNTPTLRTHVGSIQDAGSTFSNIEASLDHFPIFRPSPATGLWPYPESSRVLRTEGVLITMFDSNEPPLAFNRNEAEALASEKLAAAAAIAANAADPTSRAPSARQHLPPGLLALSCKTKCHEYGVRTVTLRAPEGELRFRPGRFQTLWSKIRQPWLTRPSPPLLPPRMLVAPLEGIWAGTYGGHGIEFLLLRYEQTPGISSAASSYKPADDLDMVFYKVTGDVNVPRGEVSCRAKLHDGTGNPYVRVPLGPPQQVTTPGAGVDDHDEDNASYLHYEYQRVLFGSEVFYGTEFHRGCAAFPGVGTVAMTGYRSPTRIPNDVIVISETEVAVYWHDMRRVSRFVKVDL</sequence>
<evidence type="ECO:0000256" key="2">
    <source>
        <dbReference type="ARBA" id="ARBA00022786"/>
    </source>
</evidence>
<dbReference type="SUPFAM" id="SSF81383">
    <property type="entry name" value="F-box domain"/>
    <property type="match status" value="1"/>
</dbReference>
<protein>
    <recommendedName>
        <fullName evidence="4">F-box domain-containing protein</fullName>
    </recommendedName>
</protein>
<keyword evidence="6" id="KW-1185">Reference proteome</keyword>
<evidence type="ECO:0000259" key="4">
    <source>
        <dbReference type="PROSITE" id="PS50181"/>
    </source>
</evidence>
<dbReference type="Gene3D" id="1.20.1280.50">
    <property type="match status" value="1"/>
</dbReference>
<dbReference type="InterPro" id="IPR036047">
    <property type="entry name" value="F-box-like_dom_sf"/>
</dbReference>
<dbReference type="Proteomes" id="UP001212152">
    <property type="component" value="Unassembled WGS sequence"/>
</dbReference>
<proteinExistence type="predicted"/>
<accession>A0AAD5TS97</accession>
<feature type="region of interest" description="Disordered" evidence="3">
    <location>
        <begin position="147"/>
        <end position="171"/>
    </location>
</feature>